<reference evidence="2" key="1">
    <citation type="submission" date="2020-11" db="EMBL/GenBank/DDBJ databases">
        <authorList>
            <consortium name="DOE Joint Genome Institute"/>
            <person name="Ahrendt S."/>
            <person name="Riley R."/>
            <person name="Andreopoulos W."/>
            <person name="Labutti K."/>
            <person name="Pangilinan J."/>
            <person name="Ruiz-Duenas F.J."/>
            <person name="Barrasa J.M."/>
            <person name="Sanchez-Garcia M."/>
            <person name="Camarero S."/>
            <person name="Miyauchi S."/>
            <person name="Serrano A."/>
            <person name="Linde D."/>
            <person name="Babiker R."/>
            <person name="Drula E."/>
            <person name="Ayuso-Fernandez I."/>
            <person name="Pacheco R."/>
            <person name="Padilla G."/>
            <person name="Ferreira P."/>
            <person name="Barriuso J."/>
            <person name="Kellner H."/>
            <person name="Castanera R."/>
            <person name="Alfaro M."/>
            <person name="Ramirez L."/>
            <person name="Pisabarro A.G."/>
            <person name="Kuo A."/>
            <person name="Tritt A."/>
            <person name="Lipzen A."/>
            <person name="He G."/>
            <person name="Yan M."/>
            <person name="Ng V."/>
            <person name="Cullen D."/>
            <person name="Martin F."/>
            <person name="Rosso M.-N."/>
            <person name="Henrissat B."/>
            <person name="Hibbett D."/>
            <person name="Martinez A.T."/>
            <person name="Grigoriev I.V."/>
        </authorList>
    </citation>
    <scope>NUCLEOTIDE SEQUENCE</scope>
    <source>
        <strain evidence="2">MF-IS2</strain>
    </source>
</reference>
<protein>
    <submittedName>
        <fullName evidence="2">Uncharacterized protein</fullName>
    </submittedName>
</protein>
<keyword evidence="3" id="KW-1185">Reference proteome</keyword>
<dbReference type="Proteomes" id="UP000807342">
    <property type="component" value="Unassembled WGS sequence"/>
</dbReference>
<feature type="region of interest" description="Disordered" evidence="1">
    <location>
        <begin position="14"/>
        <end position="66"/>
    </location>
</feature>
<organism evidence="2 3">
    <name type="scientific">Macrolepiota fuliginosa MF-IS2</name>
    <dbReference type="NCBI Taxonomy" id="1400762"/>
    <lineage>
        <taxon>Eukaryota</taxon>
        <taxon>Fungi</taxon>
        <taxon>Dikarya</taxon>
        <taxon>Basidiomycota</taxon>
        <taxon>Agaricomycotina</taxon>
        <taxon>Agaricomycetes</taxon>
        <taxon>Agaricomycetidae</taxon>
        <taxon>Agaricales</taxon>
        <taxon>Agaricineae</taxon>
        <taxon>Agaricaceae</taxon>
        <taxon>Macrolepiota</taxon>
    </lineage>
</organism>
<accession>A0A9P5X5B5</accession>
<gene>
    <name evidence="2" type="ORF">P691DRAFT_431307</name>
</gene>
<dbReference type="AlphaFoldDB" id="A0A9P5X5B5"/>
<sequence length="111" mass="13239">MVQVPYLNRNQEPYIILPSPPKQNTTKHQYNPHPYHKINLSLPPRQTKNREARSIPKNRGRAFSPKAPLRLFHTRERVKLKRRIRNPLSTFISFIWSKESLDSSELRSRIE</sequence>
<proteinExistence type="predicted"/>
<comment type="caution">
    <text evidence="2">The sequence shown here is derived from an EMBL/GenBank/DDBJ whole genome shotgun (WGS) entry which is preliminary data.</text>
</comment>
<evidence type="ECO:0000313" key="2">
    <source>
        <dbReference type="EMBL" id="KAF9443116.1"/>
    </source>
</evidence>
<name>A0A9P5X5B5_9AGAR</name>
<evidence type="ECO:0000256" key="1">
    <source>
        <dbReference type="SAM" id="MobiDB-lite"/>
    </source>
</evidence>
<dbReference type="EMBL" id="MU151517">
    <property type="protein sequence ID" value="KAF9443116.1"/>
    <property type="molecule type" value="Genomic_DNA"/>
</dbReference>
<evidence type="ECO:0000313" key="3">
    <source>
        <dbReference type="Proteomes" id="UP000807342"/>
    </source>
</evidence>